<evidence type="ECO:0000313" key="2">
    <source>
        <dbReference type="Proteomes" id="UP000284379"/>
    </source>
</evidence>
<evidence type="ECO:0000313" key="1">
    <source>
        <dbReference type="EMBL" id="RHB36879.1"/>
    </source>
</evidence>
<protein>
    <submittedName>
        <fullName evidence="1">Uncharacterized protein</fullName>
    </submittedName>
</protein>
<comment type="caution">
    <text evidence="1">The sequence shown here is derived from an EMBL/GenBank/DDBJ whole genome shotgun (WGS) entry which is preliminary data.</text>
</comment>
<reference evidence="1 2" key="1">
    <citation type="submission" date="2018-08" db="EMBL/GenBank/DDBJ databases">
        <title>A genome reference for cultivated species of the human gut microbiota.</title>
        <authorList>
            <person name="Zou Y."/>
            <person name="Xue W."/>
            <person name="Luo G."/>
        </authorList>
    </citation>
    <scope>NUCLEOTIDE SEQUENCE [LARGE SCALE GENOMIC DNA]</scope>
    <source>
        <strain evidence="1 2">AM40-30BH</strain>
    </source>
</reference>
<organism evidence="1 2">
    <name type="scientific">Bacteroides nordii</name>
    <dbReference type="NCBI Taxonomy" id="291645"/>
    <lineage>
        <taxon>Bacteria</taxon>
        <taxon>Pseudomonadati</taxon>
        <taxon>Bacteroidota</taxon>
        <taxon>Bacteroidia</taxon>
        <taxon>Bacteroidales</taxon>
        <taxon>Bacteroidaceae</taxon>
        <taxon>Bacteroides</taxon>
    </lineage>
</organism>
<dbReference type="EMBL" id="QSGO01000003">
    <property type="protein sequence ID" value="RHB36879.1"/>
    <property type="molecule type" value="Genomic_DNA"/>
</dbReference>
<proteinExistence type="predicted"/>
<accession>A0A413VTI5</accession>
<name>A0A413VTI5_9BACE</name>
<gene>
    <name evidence="1" type="ORF">DW888_04755</name>
</gene>
<sequence length="199" mass="21948">MLMITSCEKSEVVNVEEKNEPLELSGSFEMSELPKTIGFAGKVITFDFADSMVENVDFAKDNLPSEVISRSNELETFGPYYVSGTPWITSAKGQKILIANQPEISTGVYFVDVWMTSGSILLPADAWGGKIGMPNPSGYIDWTTQKKGVKWSLSTTAKGIEINWNFYTLVVKYDTAGAALGWTIPLDGAKVKVPYYYVK</sequence>
<dbReference type="Proteomes" id="UP000284379">
    <property type="component" value="Unassembled WGS sequence"/>
</dbReference>
<dbReference type="AlphaFoldDB" id="A0A413VTI5"/>